<evidence type="ECO:0000256" key="1">
    <source>
        <dbReference type="SAM" id="Phobius"/>
    </source>
</evidence>
<comment type="caution">
    <text evidence="2">The sequence shown here is derived from an EMBL/GenBank/DDBJ whole genome shotgun (WGS) entry which is preliminary data.</text>
</comment>
<proteinExistence type="predicted"/>
<feature type="transmembrane region" description="Helical" evidence="1">
    <location>
        <begin position="53"/>
        <end position="76"/>
    </location>
</feature>
<feature type="transmembrane region" description="Helical" evidence="1">
    <location>
        <begin position="29"/>
        <end position="47"/>
    </location>
</feature>
<sequence length="79" mass="9150">MALIITFAMYLPLWKRLVRRKSSGDHSKWTWGGVFILQWLGLVVAWLDGAEALFTIYYPAQIVVVGTTIVLVWRYYENG</sequence>
<evidence type="ECO:0008006" key="3">
    <source>
        <dbReference type="Google" id="ProtNLM"/>
    </source>
</evidence>
<accession>A0A0F9JGM5</accession>
<keyword evidence="1" id="KW-0812">Transmembrane</keyword>
<dbReference type="AlphaFoldDB" id="A0A0F9JGM5"/>
<dbReference type="EMBL" id="LAZR01017989">
    <property type="protein sequence ID" value="KKL98142.1"/>
    <property type="molecule type" value="Genomic_DNA"/>
</dbReference>
<keyword evidence="1" id="KW-0472">Membrane</keyword>
<gene>
    <name evidence="2" type="ORF">LCGC14_1827370</name>
</gene>
<reference evidence="2" key="1">
    <citation type="journal article" date="2015" name="Nature">
        <title>Complex archaea that bridge the gap between prokaryotes and eukaryotes.</title>
        <authorList>
            <person name="Spang A."/>
            <person name="Saw J.H."/>
            <person name="Jorgensen S.L."/>
            <person name="Zaremba-Niedzwiedzka K."/>
            <person name="Martijn J."/>
            <person name="Lind A.E."/>
            <person name="van Eijk R."/>
            <person name="Schleper C."/>
            <person name="Guy L."/>
            <person name="Ettema T.J."/>
        </authorList>
    </citation>
    <scope>NUCLEOTIDE SEQUENCE</scope>
</reference>
<keyword evidence="1" id="KW-1133">Transmembrane helix</keyword>
<name>A0A0F9JGM5_9ZZZZ</name>
<protein>
    <recommendedName>
        <fullName evidence="3">PQ-loop repeat-containing protein</fullName>
    </recommendedName>
</protein>
<evidence type="ECO:0000313" key="2">
    <source>
        <dbReference type="EMBL" id="KKL98142.1"/>
    </source>
</evidence>
<organism evidence="2">
    <name type="scientific">marine sediment metagenome</name>
    <dbReference type="NCBI Taxonomy" id="412755"/>
    <lineage>
        <taxon>unclassified sequences</taxon>
        <taxon>metagenomes</taxon>
        <taxon>ecological metagenomes</taxon>
    </lineage>
</organism>